<name>A0A812C3T0_ACAPH</name>
<evidence type="ECO:0000313" key="3">
    <source>
        <dbReference type="Proteomes" id="UP000597762"/>
    </source>
</evidence>
<feature type="compositionally biased region" description="Basic and acidic residues" evidence="1">
    <location>
        <begin position="285"/>
        <end position="304"/>
    </location>
</feature>
<dbReference type="Proteomes" id="UP000597762">
    <property type="component" value="Unassembled WGS sequence"/>
</dbReference>
<comment type="caution">
    <text evidence="2">The sequence shown here is derived from an EMBL/GenBank/DDBJ whole genome shotgun (WGS) entry which is preliminary data.</text>
</comment>
<feature type="region of interest" description="Disordered" evidence="1">
    <location>
        <begin position="1"/>
        <end position="186"/>
    </location>
</feature>
<dbReference type="EMBL" id="CAHIKZ030001324">
    <property type="protein sequence ID" value="CAE1259915.1"/>
    <property type="molecule type" value="Genomic_DNA"/>
</dbReference>
<accession>A0A812C3T0</accession>
<feature type="compositionally biased region" description="Basic and acidic residues" evidence="1">
    <location>
        <begin position="317"/>
        <end position="328"/>
    </location>
</feature>
<gene>
    <name evidence="2" type="ORF">SPHA_31944</name>
</gene>
<reference evidence="2" key="1">
    <citation type="submission" date="2021-01" db="EMBL/GenBank/DDBJ databases">
        <authorList>
            <person name="Li R."/>
            <person name="Bekaert M."/>
        </authorList>
    </citation>
    <scope>NUCLEOTIDE SEQUENCE</scope>
    <source>
        <strain evidence="2">Farmed</strain>
    </source>
</reference>
<feature type="region of interest" description="Disordered" evidence="1">
    <location>
        <begin position="317"/>
        <end position="356"/>
    </location>
</feature>
<evidence type="ECO:0000256" key="1">
    <source>
        <dbReference type="SAM" id="MobiDB-lite"/>
    </source>
</evidence>
<feature type="compositionally biased region" description="Polar residues" evidence="1">
    <location>
        <begin position="272"/>
        <end position="284"/>
    </location>
</feature>
<feature type="compositionally biased region" description="Basic and acidic residues" evidence="1">
    <location>
        <begin position="342"/>
        <end position="356"/>
    </location>
</feature>
<proteinExistence type="predicted"/>
<organism evidence="2 3">
    <name type="scientific">Acanthosepion pharaonis</name>
    <name type="common">Pharaoh cuttlefish</name>
    <name type="synonym">Sepia pharaonis</name>
    <dbReference type="NCBI Taxonomy" id="158019"/>
    <lineage>
        <taxon>Eukaryota</taxon>
        <taxon>Metazoa</taxon>
        <taxon>Spiralia</taxon>
        <taxon>Lophotrochozoa</taxon>
        <taxon>Mollusca</taxon>
        <taxon>Cephalopoda</taxon>
        <taxon>Coleoidea</taxon>
        <taxon>Decapodiformes</taxon>
        <taxon>Sepiida</taxon>
        <taxon>Sepiina</taxon>
        <taxon>Sepiidae</taxon>
        <taxon>Acanthosepion</taxon>
    </lineage>
</organism>
<feature type="region of interest" description="Disordered" evidence="1">
    <location>
        <begin position="271"/>
        <end position="304"/>
    </location>
</feature>
<evidence type="ECO:0000313" key="2">
    <source>
        <dbReference type="EMBL" id="CAE1259915.1"/>
    </source>
</evidence>
<keyword evidence="3" id="KW-1185">Reference proteome</keyword>
<feature type="compositionally biased region" description="Low complexity" evidence="1">
    <location>
        <begin position="158"/>
        <end position="177"/>
    </location>
</feature>
<feature type="compositionally biased region" description="Polar residues" evidence="1">
    <location>
        <begin position="118"/>
        <end position="137"/>
    </location>
</feature>
<dbReference type="AlphaFoldDB" id="A0A812C3T0"/>
<sequence>MEVLRNRLSSPSLLHSHWRSPPRSPPLRIHHDTEASTSGMEVLRNRRSPIQRPLHESEPSTSGIDVFRFTSPPRRSDWRPPSPSRRSLDEPGANTSAATKVFRRRHSFPYRDSPVSLRRSSTNLPTIPFSRSLTDSIHTSRRPSSPPLTVPQHSLAYSLRSPPSLTSLHTSRSSSPPMRSLHSPSIVGPPRSRFLFPTPPPILPLSTGSAVDPIQSSLSKYFKADLPSPNISALKPADIDQVEDSTLAGSALLRLHDILNDPPIIQALLESHPQSPSSVPMPSNRTRDVRISKNPKSDSKKETSLIEVIDLTEEGKFINESDVHDVGSRRKGGPYKNPSLQRDPRLKKPEKDSDNV</sequence>
<protein>
    <submittedName>
        <fullName evidence="2">Uncharacterized protein</fullName>
    </submittedName>
</protein>